<gene>
    <name evidence="1" type="ordered locus">Dgeo_2254</name>
</gene>
<keyword evidence="2" id="KW-1185">Reference proteome</keyword>
<dbReference type="EMBL" id="CP000359">
    <property type="protein sequence ID" value="ABF46548.1"/>
    <property type="molecule type" value="Genomic_DNA"/>
</dbReference>
<proteinExistence type="predicted"/>
<dbReference type="KEGG" id="dge:Dgeo_2254"/>
<evidence type="ECO:0000313" key="1">
    <source>
        <dbReference type="EMBL" id="ABF46548.1"/>
    </source>
</evidence>
<sequence length="103" mass="10989">MLTLNLHLCNGDVVAIQVTSSQRDRISRTLNQAVLPTTPFEVQVAGGTLMIPWRSIGYLSTQAQAEPELRATEAADCFPVCCRLVPGRVSPAGGVVAALVRRG</sequence>
<name>Q1IW36_DEIGD</name>
<dbReference type="HOGENOM" id="CLU_178343_0_0_0"/>
<protein>
    <submittedName>
        <fullName evidence="1">Uncharacterized protein</fullName>
    </submittedName>
</protein>
<dbReference type="AlphaFoldDB" id="Q1IW36"/>
<organism evidence="1 2">
    <name type="scientific">Deinococcus geothermalis (strain DSM 11300 / CIP 105573 / AG-3a)</name>
    <dbReference type="NCBI Taxonomy" id="319795"/>
    <lineage>
        <taxon>Bacteria</taxon>
        <taxon>Thermotogati</taxon>
        <taxon>Deinococcota</taxon>
        <taxon>Deinococci</taxon>
        <taxon>Deinococcales</taxon>
        <taxon>Deinococcaceae</taxon>
        <taxon>Deinococcus</taxon>
    </lineage>
</organism>
<evidence type="ECO:0000313" key="2">
    <source>
        <dbReference type="Proteomes" id="UP000002431"/>
    </source>
</evidence>
<reference evidence="1" key="1">
    <citation type="submission" date="2006-04" db="EMBL/GenBank/DDBJ databases">
        <title>Complete sequence of chromosome of Deinococcus geothermalis DSM 11300.</title>
        <authorList>
            <consortium name="US DOE Joint Genome Institute"/>
            <person name="Copeland A."/>
            <person name="Lucas S."/>
            <person name="Lapidus A."/>
            <person name="Barry K."/>
            <person name="Detter J.C."/>
            <person name="Glavina del Rio T."/>
            <person name="Hammon N."/>
            <person name="Israni S."/>
            <person name="Dalin E."/>
            <person name="Tice H."/>
            <person name="Pitluck S."/>
            <person name="Brettin T."/>
            <person name="Bruce D."/>
            <person name="Han C."/>
            <person name="Tapia R."/>
            <person name="Saunders E."/>
            <person name="Gilna P."/>
            <person name="Schmutz J."/>
            <person name="Larimer F."/>
            <person name="Land M."/>
            <person name="Hauser L."/>
            <person name="Kyrpides N."/>
            <person name="Kim E."/>
            <person name="Daly M.J."/>
            <person name="Fredrickson J.K."/>
            <person name="Makarova K.S."/>
            <person name="Gaidamakova E.K."/>
            <person name="Zhai M."/>
            <person name="Richardson P."/>
        </authorList>
    </citation>
    <scope>NUCLEOTIDE SEQUENCE</scope>
    <source>
        <strain evidence="1">DSM 11300</strain>
    </source>
</reference>
<dbReference type="Proteomes" id="UP000002431">
    <property type="component" value="Chromosome"/>
</dbReference>
<accession>Q1IW36</accession>